<evidence type="ECO:0000313" key="1">
    <source>
        <dbReference type="EMBL" id="RCN49178.1"/>
    </source>
</evidence>
<accession>A0A368H056</accession>
<dbReference type="EMBL" id="JOJR01000037">
    <property type="protein sequence ID" value="RCN49178.1"/>
    <property type="molecule type" value="Genomic_DNA"/>
</dbReference>
<gene>
    <name evidence="1" type="ORF">ANCCAN_04751</name>
</gene>
<comment type="caution">
    <text evidence="1">The sequence shown here is derived from an EMBL/GenBank/DDBJ whole genome shotgun (WGS) entry which is preliminary data.</text>
</comment>
<dbReference type="Proteomes" id="UP000252519">
    <property type="component" value="Unassembled WGS sequence"/>
</dbReference>
<dbReference type="STRING" id="29170.A0A368H056"/>
<reference evidence="1 2" key="1">
    <citation type="submission" date="2014-10" db="EMBL/GenBank/DDBJ databases">
        <title>Draft genome of the hookworm Ancylostoma caninum.</title>
        <authorList>
            <person name="Mitreva M."/>
        </authorList>
    </citation>
    <scope>NUCLEOTIDE SEQUENCE [LARGE SCALE GENOMIC DNA]</scope>
    <source>
        <strain evidence="1 2">Baltimore</strain>
    </source>
</reference>
<name>A0A368H056_ANCCA</name>
<protein>
    <submittedName>
        <fullName evidence="1">Uncharacterized protein</fullName>
    </submittedName>
</protein>
<proteinExistence type="predicted"/>
<keyword evidence="2" id="KW-1185">Reference proteome</keyword>
<dbReference type="OrthoDB" id="539158at2759"/>
<sequence length="212" mass="24162">MGMGSTTNADVELPDFSDWMPSLSSFWETDLLTEGAAIWFEKHDETSSQLNYDGQRMTEDILDEPACKRAKFSHMVNSSGCEDGFMDISRISLKDPSTLKGMVLRSTRFSVVVPMEVAISMFVYYCEELGTIPKQRADTEFLVTFKPNMSFVMNAYEYSDTNGTRVIVDCRRSRGCGIAFKRIFNHIKKKMQPLICCDDNDWMKNAGLTRRS</sequence>
<organism evidence="1 2">
    <name type="scientific">Ancylostoma caninum</name>
    <name type="common">Dog hookworm</name>
    <dbReference type="NCBI Taxonomy" id="29170"/>
    <lineage>
        <taxon>Eukaryota</taxon>
        <taxon>Metazoa</taxon>
        <taxon>Ecdysozoa</taxon>
        <taxon>Nematoda</taxon>
        <taxon>Chromadorea</taxon>
        <taxon>Rhabditida</taxon>
        <taxon>Rhabditina</taxon>
        <taxon>Rhabditomorpha</taxon>
        <taxon>Strongyloidea</taxon>
        <taxon>Ancylostomatidae</taxon>
        <taxon>Ancylostomatinae</taxon>
        <taxon>Ancylostoma</taxon>
    </lineage>
</organism>
<dbReference type="AlphaFoldDB" id="A0A368H056"/>
<evidence type="ECO:0000313" key="2">
    <source>
        <dbReference type="Proteomes" id="UP000252519"/>
    </source>
</evidence>